<dbReference type="GO" id="GO:0003676">
    <property type="term" value="F:nucleic acid binding"/>
    <property type="evidence" value="ECO:0007669"/>
    <property type="project" value="InterPro"/>
</dbReference>
<evidence type="ECO:0000313" key="3">
    <source>
        <dbReference type="Proteomes" id="UP000018291"/>
    </source>
</evidence>
<dbReference type="InterPro" id="IPR009057">
    <property type="entry name" value="Homeodomain-like_sf"/>
</dbReference>
<dbReference type="InterPro" id="IPR036397">
    <property type="entry name" value="RNaseH_sf"/>
</dbReference>
<dbReference type="Gene3D" id="3.30.420.10">
    <property type="entry name" value="Ribonuclease H-like superfamily/Ribonuclease H"/>
    <property type="match status" value="1"/>
</dbReference>
<dbReference type="SUPFAM" id="SSF46689">
    <property type="entry name" value="Homeodomain-like"/>
    <property type="match status" value="1"/>
</dbReference>
<proteinExistence type="predicted"/>
<comment type="caution">
    <text evidence="2">The sequence shown here is derived from an EMBL/GenBank/DDBJ whole genome shotgun (WGS) entry which is preliminary data.</text>
</comment>
<dbReference type="NCBIfam" id="NF033545">
    <property type="entry name" value="transpos_IS630"/>
    <property type="match status" value="1"/>
</dbReference>
<sequence>MAQRGRPTTPITLSGNERKTLERWGRRHTSSQALAMRCEIVLACAEGHTNNDIATQVRCHPATVGKWRRRFASDRLDGLMDAPRPGAPRKIGDDVVEAIVVATLETAPADATHWSTRGLAAKHGVSRQTVSEIWRAFGLKPWQEDSFKVSPDPQLVEKIRDIVGLYLNPPVAAVVFAVDEKPQIQAIDRTAPTLPMLPTTPARATHDYERNGTCDLFAALDIAKGTVITDIKSSHTSEDFRRFLNKINREVPDELDVHVVLDNLSTHKTPKIQRWLLRHRRFHFHFTPTYGSWMNLVERWFSALTTKKLQRSAHRSVAELAADIEAWVANWNEDPKPFVWRKIADDILERLAGYCSDVLGTELRDETT</sequence>
<dbReference type="InterPro" id="IPR047655">
    <property type="entry name" value="Transpos_IS630-like"/>
</dbReference>
<dbReference type="Proteomes" id="UP000018291">
    <property type="component" value="Unassembled WGS sequence"/>
</dbReference>
<dbReference type="STRING" id="1229780.BN381_580002"/>
<dbReference type="HOGENOM" id="CLU_041125_0_0_11"/>
<reference evidence="2 3" key="1">
    <citation type="journal article" date="2013" name="ISME J.">
        <title>Metabolic model for the filamentous 'Candidatus Microthrix parvicella' based on genomic and metagenomic analyses.</title>
        <authorList>
            <person name="Jon McIlroy S."/>
            <person name="Kristiansen R."/>
            <person name="Albertsen M."/>
            <person name="Michael Karst S."/>
            <person name="Rossetti S."/>
            <person name="Lund Nielsen J."/>
            <person name="Tandoi V."/>
            <person name="James Seviour R."/>
            <person name="Nielsen P.H."/>
        </authorList>
    </citation>
    <scope>NUCLEOTIDE SEQUENCE [LARGE SCALE GENOMIC DNA]</scope>
    <source>
        <strain evidence="2 3">RN1</strain>
    </source>
</reference>
<protein>
    <submittedName>
        <fullName evidence="2">Integrase catalytic region</fullName>
    </submittedName>
</protein>
<dbReference type="PANTHER" id="PTHR30347">
    <property type="entry name" value="POTASSIUM CHANNEL RELATED"/>
    <property type="match status" value="1"/>
</dbReference>
<dbReference type="OrthoDB" id="2375382at2"/>
<dbReference type="InterPro" id="IPR052702">
    <property type="entry name" value="MscS-like_channel"/>
</dbReference>
<dbReference type="Pfam" id="PF13565">
    <property type="entry name" value="HTH_32"/>
    <property type="match status" value="1"/>
</dbReference>
<keyword evidence="3" id="KW-1185">Reference proteome</keyword>
<evidence type="ECO:0000259" key="1">
    <source>
        <dbReference type="Pfam" id="PF13358"/>
    </source>
</evidence>
<dbReference type="RefSeq" id="WP_012229551.1">
    <property type="nucleotide sequence ID" value="NZ_HG422565.1"/>
</dbReference>
<gene>
    <name evidence="2" type="ORF">BN381_580002</name>
</gene>
<organism evidence="2 3">
    <name type="scientific">Candidatus Neomicrothrix parvicella RN1</name>
    <dbReference type="NCBI Taxonomy" id="1229780"/>
    <lineage>
        <taxon>Bacteria</taxon>
        <taxon>Bacillati</taxon>
        <taxon>Actinomycetota</taxon>
        <taxon>Acidimicrobiia</taxon>
        <taxon>Acidimicrobiales</taxon>
        <taxon>Microthrixaceae</taxon>
        <taxon>Candidatus Neomicrothrix</taxon>
    </lineage>
</organism>
<dbReference type="InterPro" id="IPR038717">
    <property type="entry name" value="Tc1-like_DDE_dom"/>
</dbReference>
<dbReference type="EMBL" id="CANL01000054">
    <property type="protein sequence ID" value="CCM65095.1"/>
    <property type="molecule type" value="Genomic_DNA"/>
</dbReference>
<dbReference type="PANTHER" id="PTHR30347:SF1">
    <property type="entry name" value="MECHANOSENSITIVE CHANNEL MSCK"/>
    <property type="match status" value="1"/>
</dbReference>
<evidence type="ECO:0000313" key="2">
    <source>
        <dbReference type="EMBL" id="CCM65095.1"/>
    </source>
</evidence>
<dbReference type="Pfam" id="PF13358">
    <property type="entry name" value="DDE_3"/>
    <property type="match status" value="1"/>
</dbReference>
<accession>R4Z348</accession>
<dbReference type="eggNOG" id="COG3335">
    <property type="taxonomic scope" value="Bacteria"/>
</dbReference>
<dbReference type="AlphaFoldDB" id="R4Z348"/>
<feature type="domain" description="Tc1-like transposase DDE" evidence="1">
    <location>
        <begin position="199"/>
        <end position="320"/>
    </location>
</feature>
<name>R4Z348_9ACTN</name>